<dbReference type="SUPFAM" id="SSF47769">
    <property type="entry name" value="SAM/Pointed domain"/>
    <property type="match status" value="1"/>
</dbReference>
<gene>
    <name evidence="2" type="ORF">RclHR1_11580015</name>
</gene>
<evidence type="ECO:0000313" key="2">
    <source>
        <dbReference type="EMBL" id="GBB84994.1"/>
    </source>
</evidence>
<keyword evidence="1" id="KW-0175">Coiled coil</keyword>
<dbReference type="Gene3D" id="1.10.150.50">
    <property type="entry name" value="Transcription Factor, Ets-1"/>
    <property type="match status" value="1"/>
</dbReference>
<dbReference type="InterPro" id="IPR013761">
    <property type="entry name" value="SAM/pointed_sf"/>
</dbReference>
<feature type="coiled-coil region" evidence="1">
    <location>
        <begin position="430"/>
        <end position="471"/>
    </location>
</feature>
<dbReference type="EMBL" id="BEXD01000178">
    <property type="protein sequence ID" value="GBB84994.1"/>
    <property type="molecule type" value="Genomic_DNA"/>
</dbReference>
<reference evidence="2 3" key="1">
    <citation type="submission" date="2017-11" db="EMBL/GenBank/DDBJ databases">
        <title>The genome of Rhizophagus clarus HR1 reveals common genetic basis of auxotrophy among arbuscular mycorrhizal fungi.</title>
        <authorList>
            <person name="Kobayashi Y."/>
        </authorList>
    </citation>
    <scope>NUCLEOTIDE SEQUENCE [LARGE SCALE GENOMIC DNA]</scope>
    <source>
        <strain evidence="2 3">HR1</strain>
    </source>
</reference>
<comment type="caution">
    <text evidence="2">The sequence shown here is derived from an EMBL/GenBank/DDBJ whole genome shotgun (WGS) entry which is preliminary data.</text>
</comment>
<dbReference type="AlphaFoldDB" id="A0A2Z6QJQ0"/>
<dbReference type="Proteomes" id="UP000247702">
    <property type="component" value="Unassembled WGS sequence"/>
</dbReference>
<sequence>MSTSTTFSNRSTLAENWDTETLINFLRDLNINLDEDDFKILRKEKIDGQIFSDMTEKKFIKDGMKRGPAMKLEKQAKLFKEKSRASEKGKIEYFWLFPCGVWSLQHLYPGQPICLGLPKEMRHIQYFTIPYIFSVMIRWPRRRFTKLLEISYLRRRSTVSGGGFGYVSGKKGRKPLADTSNLQEEIIEKPVSSKSDSLVSSTPVAKKRSISKVLDASADIPLRSDGTIDILEILKIAVRDFDQGIISLGSSRSYKSSNHLYVNSEHYIKVPRESTYDAEMYRVLVNWLRKIHGYEITGQWHLEQVCDDGDYHHLYCDLTIKKPENPHLEALLELLATASISKLDGHFEQVFKYEEQLHPREIWIVHFSREDYVVTNPYWPSEKLQEKGLNVVHFWHDRDFKNVRMSARFRDTTDHMLPEIDKTELLSSSIARLLAENDIIKAENNKIKAENDKIRAENTELKARIAKLEDMQTQNELIKNLLSISQKILT</sequence>
<evidence type="ECO:0000256" key="1">
    <source>
        <dbReference type="SAM" id="Coils"/>
    </source>
</evidence>
<name>A0A2Z6QJQ0_9GLOM</name>
<organism evidence="2 3">
    <name type="scientific">Rhizophagus clarus</name>
    <dbReference type="NCBI Taxonomy" id="94130"/>
    <lineage>
        <taxon>Eukaryota</taxon>
        <taxon>Fungi</taxon>
        <taxon>Fungi incertae sedis</taxon>
        <taxon>Mucoromycota</taxon>
        <taxon>Glomeromycotina</taxon>
        <taxon>Glomeromycetes</taxon>
        <taxon>Glomerales</taxon>
        <taxon>Glomeraceae</taxon>
        <taxon>Rhizophagus</taxon>
    </lineage>
</organism>
<accession>A0A2Z6QJQ0</accession>
<keyword evidence="3" id="KW-1185">Reference proteome</keyword>
<proteinExistence type="predicted"/>
<evidence type="ECO:0008006" key="4">
    <source>
        <dbReference type="Google" id="ProtNLM"/>
    </source>
</evidence>
<protein>
    <recommendedName>
        <fullName evidence="4">SAM domain-containing protein</fullName>
    </recommendedName>
</protein>
<evidence type="ECO:0000313" key="3">
    <source>
        <dbReference type="Proteomes" id="UP000247702"/>
    </source>
</evidence>